<reference evidence="1" key="1">
    <citation type="submission" date="2014-11" db="EMBL/GenBank/DDBJ databases">
        <authorList>
            <person name="Malar M.C."/>
            <person name="Sen D."/>
            <person name="Tripathy S."/>
        </authorList>
    </citation>
    <scope>NUCLEOTIDE SEQUENCE</scope>
    <source>
        <strain evidence="1">BDU141951</strain>
    </source>
</reference>
<name>A0A0C1UM84_9CYAN</name>
<sequence length="146" mass="16300">MLHDHCHRRIWGISLGGMLAWAITLPAQAETLEAYCDTPSFAIKIYNLDDDLDPESPSRGDLYVRIYDREDNVSFINGVPVTEADGTYNNIEGSFYTNLRGENEWQLFVPTNPGGGLDPEAPGASNYRCALFRDGDLLEFGQAQRP</sequence>
<accession>A0A0C1UM84</accession>
<reference evidence="1" key="3">
    <citation type="submission" date="2020-02" db="EMBL/GenBank/DDBJ databases">
        <authorList>
            <person name="Sarangi A.N."/>
            <person name="Ghosh S."/>
            <person name="Mukherjee M."/>
            <person name="Tripathy S."/>
        </authorList>
    </citation>
    <scope>NUCLEOTIDE SEQUENCE</scope>
    <source>
        <strain evidence="1">BDU141951</strain>
    </source>
</reference>
<gene>
    <name evidence="1" type="ORF">QQ91_004185</name>
</gene>
<evidence type="ECO:0000313" key="1">
    <source>
        <dbReference type="EMBL" id="NEV66312.1"/>
    </source>
</evidence>
<dbReference type="EMBL" id="JTHE02000003">
    <property type="protein sequence ID" value="NEV66312.1"/>
    <property type="molecule type" value="Genomic_DNA"/>
</dbReference>
<proteinExistence type="predicted"/>
<comment type="caution">
    <text evidence="1">The sequence shown here is derived from an EMBL/GenBank/DDBJ whole genome shotgun (WGS) entry which is preliminary data.</text>
</comment>
<reference evidence="1" key="2">
    <citation type="journal article" date="2015" name="Genome Announc.">
        <title>Draft Genome Sequence of Filamentous Marine Cyanobacterium Lyngbya confervoides Strain BDU141951.</title>
        <authorList>
            <person name="Chandrababunaidu M.M."/>
            <person name="Sen D."/>
            <person name="Tripathy S."/>
        </authorList>
    </citation>
    <scope>NUCLEOTIDE SEQUENCE</scope>
    <source>
        <strain evidence="1">BDU141951</strain>
    </source>
</reference>
<organism evidence="1">
    <name type="scientific">Lyngbya confervoides BDU141951</name>
    <dbReference type="NCBI Taxonomy" id="1574623"/>
    <lineage>
        <taxon>Bacteria</taxon>
        <taxon>Bacillati</taxon>
        <taxon>Cyanobacteriota</taxon>
        <taxon>Cyanophyceae</taxon>
        <taxon>Oscillatoriophycideae</taxon>
        <taxon>Oscillatoriales</taxon>
        <taxon>Microcoleaceae</taxon>
        <taxon>Lyngbya</taxon>
    </lineage>
</organism>
<dbReference type="AlphaFoldDB" id="A0A0C1UM84"/>
<protein>
    <submittedName>
        <fullName evidence="1">Uncharacterized protein</fullName>
    </submittedName>
</protein>